<dbReference type="Gene3D" id="3.30.1240.10">
    <property type="match status" value="1"/>
</dbReference>
<evidence type="ECO:0000313" key="2">
    <source>
        <dbReference type="Proteomes" id="UP000018890"/>
    </source>
</evidence>
<accession>W4Q6W0</accession>
<dbReference type="GO" id="GO:0005829">
    <property type="term" value="C:cytosol"/>
    <property type="evidence" value="ECO:0007669"/>
    <property type="project" value="TreeGrafter"/>
</dbReference>
<dbReference type="SFLD" id="SFLDG01140">
    <property type="entry name" value="C2.B:_Phosphomannomutase_and_P"/>
    <property type="match status" value="1"/>
</dbReference>
<keyword evidence="2" id="KW-1185">Reference proteome</keyword>
<dbReference type="AlphaFoldDB" id="W4Q6W0"/>
<dbReference type="GO" id="GO:0016791">
    <property type="term" value="F:phosphatase activity"/>
    <property type="evidence" value="ECO:0007669"/>
    <property type="project" value="TreeGrafter"/>
</dbReference>
<dbReference type="PROSITE" id="PS01228">
    <property type="entry name" value="COF_1"/>
    <property type="match status" value="1"/>
</dbReference>
<dbReference type="NCBIfam" id="TIGR00099">
    <property type="entry name" value="Cof-subfamily"/>
    <property type="match status" value="1"/>
</dbReference>
<dbReference type="SUPFAM" id="SSF56784">
    <property type="entry name" value="HAD-like"/>
    <property type="match status" value="1"/>
</dbReference>
<dbReference type="PANTHER" id="PTHR10000:SF55">
    <property type="entry name" value="5-AMINO-6-(5-PHOSPHO-D-RIBITYLAMINO)URACIL PHOSPHATASE YCSE"/>
    <property type="match status" value="1"/>
</dbReference>
<proteinExistence type="predicted"/>
<dbReference type="InterPro" id="IPR000150">
    <property type="entry name" value="Cof"/>
</dbReference>
<dbReference type="Pfam" id="PF08282">
    <property type="entry name" value="Hydrolase_3"/>
    <property type="match status" value="1"/>
</dbReference>
<dbReference type="Proteomes" id="UP000018890">
    <property type="component" value="Unassembled WGS sequence"/>
</dbReference>
<dbReference type="PANTHER" id="PTHR10000">
    <property type="entry name" value="PHOSPHOSERINE PHOSPHATASE"/>
    <property type="match status" value="1"/>
</dbReference>
<name>W4Q6W0_9BACI</name>
<dbReference type="EMBL" id="BAUT01000049">
    <property type="protein sequence ID" value="GAE27408.1"/>
    <property type="molecule type" value="Genomic_DNA"/>
</dbReference>
<dbReference type="Gene3D" id="3.40.50.1000">
    <property type="entry name" value="HAD superfamily/HAD-like"/>
    <property type="match status" value="1"/>
</dbReference>
<comment type="caution">
    <text evidence="1">The sequence shown here is derived from an EMBL/GenBank/DDBJ whole genome shotgun (WGS) entry which is preliminary data.</text>
</comment>
<dbReference type="InterPro" id="IPR036412">
    <property type="entry name" value="HAD-like_sf"/>
</dbReference>
<dbReference type="InterPro" id="IPR006379">
    <property type="entry name" value="HAD-SF_hydro_IIB"/>
</dbReference>
<dbReference type="STRING" id="1236970.JCM9140_3553"/>
<sequence length="317" mass="36403">MEFKQPKAIFLDMDGTILNHQNRVSLHTKEIIDQLRNKGMYVFIATGRSVDEIEGIVPKGFQVDGVITSNGMAGYVGLGKEVIFEHTLSRELVEIIIEKARENKVYYELFPYNSDRISLRQDQSFMEEEIRDPKPEDVGINEWLSRKQAMKDEIVWKNYVVGEAFSKFYFFARTQEHINKWKEELDQLKNTTDFSTSTSSLHNVEVMVADVNKATGIQELLDHFGLSAEGIMAIGDSNNDIPMLNFVPFAVAMKNAPDHIKELADDVTEFTCDEDGVYWYLKKSSVDNINLKPLNSNVIYYSVYPLENKKINRGEEM</sequence>
<dbReference type="InterPro" id="IPR023214">
    <property type="entry name" value="HAD_sf"/>
</dbReference>
<evidence type="ECO:0000313" key="1">
    <source>
        <dbReference type="EMBL" id="GAE27408.1"/>
    </source>
</evidence>
<dbReference type="GO" id="GO:0000287">
    <property type="term" value="F:magnesium ion binding"/>
    <property type="evidence" value="ECO:0007669"/>
    <property type="project" value="TreeGrafter"/>
</dbReference>
<reference evidence="1" key="1">
    <citation type="journal article" date="2014" name="Genome Announc.">
        <title>Draft Genome Sequences of Three Alkaliphilic Bacillus Strains, Bacillus wakoensis JCM 9140T, Bacillus akibai JCM 9157T, and Bacillus hemicellulosilyticus JCM 9152T.</title>
        <authorList>
            <person name="Yuki M."/>
            <person name="Oshima K."/>
            <person name="Suda W."/>
            <person name="Oshida Y."/>
            <person name="Kitamura K."/>
            <person name="Iida T."/>
            <person name="Hattori M."/>
            <person name="Ohkuma M."/>
        </authorList>
    </citation>
    <scope>NUCLEOTIDE SEQUENCE [LARGE SCALE GENOMIC DNA]</scope>
    <source>
        <strain evidence="1">JCM 9140</strain>
    </source>
</reference>
<gene>
    <name evidence="1" type="ORF">JCM9140_3553</name>
</gene>
<dbReference type="SFLD" id="SFLDS00003">
    <property type="entry name" value="Haloacid_Dehalogenase"/>
    <property type="match status" value="1"/>
</dbReference>
<dbReference type="NCBIfam" id="TIGR01484">
    <property type="entry name" value="HAD-SF-IIB"/>
    <property type="match status" value="1"/>
</dbReference>
<organism evidence="1 2">
    <name type="scientific">Halalkalibacter wakoensis JCM 9140</name>
    <dbReference type="NCBI Taxonomy" id="1236970"/>
    <lineage>
        <taxon>Bacteria</taxon>
        <taxon>Bacillati</taxon>
        <taxon>Bacillota</taxon>
        <taxon>Bacilli</taxon>
        <taxon>Bacillales</taxon>
        <taxon>Bacillaceae</taxon>
        <taxon>Halalkalibacter</taxon>
    </lineage>
</organism>
<protein>
    <recommendedName>
        <fullName evidence="3">Hydrolase</fullName>
    </recommendedName>
</protein>
<dbReference type="RefSeq" id="WP_268870577.1">
    <property type="nucleotide sequence ID" value="NZ_BAUT01000049.1"/>
</dbReference>
<evidence type="ECO:0008006" key="3">
    <source>
        <dbReference type="Google" id="ProtNLM"/>
    </source>
</evidence>